<dbReference type="InterPro" id="IPR027417">
    <property type="entry name" value="P-loop_NTPase"/>
</dbReference>
<dbReference type="PROSITE" id="PS51721">
    <property type="entry name" value="G_CP"/>
    <property type="match status" value="1"/>
</dbReference>
<feature type="binding site" evidence="10">
    <location>
        <position position="292"/>
    </location>
    <ligand>
        <name>Zn(2+)</name>
        <dbReference type="ChEBI" id="CHEBI:29105"/>
    </ligand>
</feature>
<feature type="domain" description="EngC GTPase" evidence="11">
    <location>
        <begin position="111"/>
        <end position="260"/>
    </location>
</feature>
<keyword evidence="1 10" id="KW-0963">Cytoplasm</keyword>
<comment type="caution">
    <text evidence="13">The sequence shown here is derived from an EMBL/GenBank/DDBJ whole genome shotgun (WGS) entry which is preliminary data.</text>
</comment>
<dbReference type="Gene3D" id="1.10.40.50">
    <property type="entry name" value="Probable gtpase engc, domain 3"/>
    <property type="match status" value="1"/>
</dbReference>
<name>A0A398B0L9_9BACI</name>
<dbReference type="GO" id="GO:0005737">
    <property type="term" value="C:cytoplasm"/>
    <property type="evidence" value="ECO:0007669"/>
    <property type="project" value="UniProtKB-SubCell"/>
</dbReference>
<comment type="cofactor">
    <cofactor evidence="10">
        <name>Zn(2+)</name>
        <dbReference type="ChEBI" id="CHEBI:29105"/>
    </cofactor>
    <text evidence="10">Binds 1 zinc ion per subunit.</text>
</comment>
<feature type="domain" description="CP-type G" evidence="12">
    <location>
        <begin position="102"/>
        <end position="262"/>
    </location>
</feature>
<comment type="function">
    <text evidence="10">One of several proteins that assist in the late maturation steps of the functional core of the 30S ribosomal subunit. Helps release RbfA from mature subunits. May play a role in the assembly of ribosomal proteins into the subunit. Circularly permuted GTPase that catalyzes slow GTP hydrolysis, GTPase activity is stimulated by the 30S ribosomal subunit.</text>
</comment>
<evidence type="ECO:0000256" key="4">
    <source>
        <dbReference type="ARBA" id="ARBA00022730"/>
    </source>
</evidence>
<keyword evidence="7 10" id="KW-0862">Zinc</keyword>
<dbReference type="RefSeq" id="WP_119113850.1">
    <property type="nucleotide sequence ID" value="NZ_CBCSEO010000024.1"/>
</dbReference>
<keyword evidence="3 10" id="KW-0479">Metal-binding</keyword>
<dbReference type="PANTHER" id="PTHR32120:SF10">
    <property type="entry name" value="SMALL RIBOSOMAL SUBUNIT BIOGENESIS GTPASE RSGA"/>
    <property type="match status" value="1"/>
</dbReference>
<evidence type="ECO:0000313" key="14">
    <source>
        <dbReference type="Proteomes" id="UP000265816"/>
    </source>
</evidence>
<organism evidence="13 14">
    <name type="scientific">Mesobacillus zeae</name>
    <dbReference type="NCBI Taxonomy" id="1917180"/>
    <lineage>
        <taxon>Bacteria</taxon>
        <taxon>Bacillati</taxon>
        <taxon>Bacillota</taxon>
        <taxon>Bacilli</taxon>
        <taxon>Bacillales</taxon>
        <taxon>Bacillaceae</taxon>
        <taxon>Mesobacillus</taxon>
    </lineage>
</organism>
<keyword evidence="6 10" id="KW-0378">Hydrolase</keyword>
<dbReference type="PROSITE" id="PS50936">
    <property type="entry name" value="ENGC_GTPASE"/>
    <property type="match status" value="1"/>
</dbReference>
<comment type="subunit">
    <text evidence="10">Monomer. Associates with 30S ribosomal subunit, binds 16S rRNA.</text>
</comment>
<evidence type="ECO:0000256" key="3">
    <source>
        <dbReference type="ARBA" id="ARBA00022723"/>
    </source>
</evidence>
<keyword evidence="9 10" id="KW-0342">GTP-binding</keyword>
<feature type="binding site" evidence="10">
    <location>
        <position position="290"/>
    </location>
    <ligand>
        <name>Zn(2+)</name>
        <dbReference type="ChEBI" id="CHEBI:29105"/>
    </ligand>
</feature>
<dbReference type="InterPro" id="IPR010914">
    <property type="entry name" value="RsgA_GTPase_dom"/>
</dbReference>
<dbReference type="HAMAP" id="MF_01820">
    <property type="entry name" value="GTPase_RsgA"/>
    <property type="match status" value="1"/>
</dbReference>
<feature type="binding site" evidence="10">
    <location>
        <begin position="150"/>
        <end position="153"/>
    </location>
    <ligand>
        <name>GTP</name>
        <dbReference type="ChEBI" id="CHEBI:37565"/>
    </ligand>
</feature>
<dbReference type="InterPro" id="IPR030378">
    <property type="entry name" value="G_CP_dom"/>
</dbReference>
<keyword evidence="14" id="KW-1185">Reference proteome</keyword>
<dbReference type="Gene3D" id="3.40.50.300">
    <property type="entry name" value="P-loop containing nucleotide triphosphate hydrolases"/>
    <property type="match status" value="1"/>
</dbReference>
<sequence>MINFTNLGLNEELLNEYSIYKDNGFELGRICSEHKGIYKILTEVGEVLGNISGNFLNSITQKSDFPAVGDWVVISLRKEEKKATIHSLLTRFSKFSRKSAGKTIEEQVVATNINTVFLTISLNNDFNLRRIERYLISAWESGAKPVVVLNKCDLVSEEIVENKIKEVESIAIGVPIYPVSCLSGYGMDSLKKHCTSGETVALLGSSGAGKSTICNYLLGKRHQITQQVREKDDKGKHTTTHRELLQLPTGGNLIDTPGMRELQLWDIENSLSIGFSDIEKLAEKCLFKDCKHIHEPSCAVKEAIKDGLLDQARLDSYFKVEKEIRYLERKGDKLKNSLNKKKIKKIGGDRTRFNR</sequence>
<dbReference type="GO" id="GO:0003924">
    <property type="term" value="F:GTPase activity"/>
    <property type="evidence" value="ECO:0007669"/>
    <property type="project" value="UniProtKB-UniRule"/>
</dbReference>
<feature type="binding site" evidence="10">
    <location>
        <position position="298"/>
    </location>
    <ligand>
        <name>Zn(2+)</name>
        <dbReference type="ChEBI" id="CHEBI:29105"/>
    </ligand>
</feature>
<dbReference type="GO" id="GO:0005525">
    <property type="term" value="F:GTP binding"/>
    <property type="evidence" value="ECO:0007669"/>
    <property type="project" value="UniProtKB-UniRule"/>
</dbReference>
<dbReference type="OrthoDB" id="9809485at2"/>
<evidence type="ECO:0000256" key="8">
    <source>
        <dbReference type="ARBA" id="ARBA00022884"/>
    </source>
</evidence>
<evidence type="ECO:0000259" key="11">
    <source>
        <dbReference type="PROSITE" id="PS50936"/>
    </source>
</evidence>
<evidence type="ECO:0000256" key="7">
    <source>
        <dbReference type="ARBA" id="ARBA00022833"/>
    </source>
</evidence>
<dbReference type="GO" id="GO:0046872">
    <property type="term" value="F:metal ion binding"/>
    <property type="evidence" value="ECO:0007669"/>
    <property type="project" value="UniProtKB-KW"/>
</dbReference>
<accession>A0A398B0L9</accession>
<evidence type="ECO:0000256" key="5">
    <source>
        <dbReference type="ARBA" id="ARBA00022741"/>
    </source>
</evidence>
<comment type="similarity">
    <text evidence="10">Belongs to the TRAFAC class YlqF/YawG GTPase family. RsgA subfamily.</text>
</comment>
<reference evidence="13 14" key="1">
    <citation type="submission" date="2018-08" db="EMBL/GenBank/DDBJ databases">
        <title>Bacillus jemisoniae sp. nov., Bacillus chryseoplanitiae sp. nov., Bacillus resnikiae sp. nov., and Bacillus frankliniae sp. nov., isolated from Viking spacecraft and associated surfaces.</title>
        <authorList>
            <person name="Seuylemezian A."/>
            <person name="Vaishampayan P."/>
        </authorList>
    </citation>
    <scope>NUCLEOTIDE SEQUENCE [LARGE SCALE GENOMIC DNA]</scope>
    <source>
        <strain evidence="13 14">JJ-247</strain>
    </source>
</reference>
<dbReference type="GO" id="GO:0019843">
    <property type="term" value="F:rRNA binding"/>
    <property type="evidence" value="ECO:0007669"/>
    <property type="project" value="UniProtKB-KW"/>
</dbReference>
<dbReference type="Proteomes" id="UP000265816">
    <property type="component" value="Unassembled WGS sequence"/>
</dbReference>
<dbReference type="GO" id="GO:0042274">
    <property type="term" value="P:ribosomal small subunit biogenesis"/>
    <property type="evidence" value="ECO:0007669"/>
    <property type="project" value="UniProtKB-UniRule"/>
</dbReference>
<protein>
    <recommendedName>
        <fullName evidence="10">Small ribosomal subunit biogenesis GTPase RsgA</fullName>
        <ecNumber evidence="10">3.6.1.-</ecNumber>
    </recommendedName>
</protein>
<dbReference type="InterPro" id="IPR004881">
    <property type="entry name" value="Ribosome_biogen_GTPase_RsgA"/>
</dbReference>
<comment type="subcellular location">
    <subcellularLocation>
        <location evidence="10">Cytoplasm</location>
    </subcellularLocation>
</comment>
<evidence type="ECO:0000313" key="13">
    <source>
        <dbReference type="EMBL" id="RID83355.1"/>
    </source>
</evidence>
<dbReference type="NCBIfam" id="TIGR00157">
    <property type="entry name" value="ribosome small subunit-dependent GTPase A"/>
    <property type="match status" value="1"/>
</dbReference>
<keyword evidence="8 10" id="KW-0694">RNA-binding</keyword>
<feature type="binding site" evidence="10">
    <location>
        <position position="285"/>
    </location>
    <ligand>
        <name>Zn(2+)</name>
        <dbReference type="ChEBI" id="CHEBI:29105"/>
    </ligand>
</feature>
<dbReference type="CDD" id="cd01854">
    <property type="entry name" value="YjeQ_EngC"/>
    <property type="match status" value="1"/>
</dbReference>
<gene>
    <name evidence="10 13" type="primary">rsgA</name>
    <name evidence="13" type="ORF">D1970_15840</name>
</gene>
<proteinExistence type="inferred from homology"/>
<evidence type="ECO:0000256" key="2">
    <source>
        <dbReference type="ARBA" id="ARBA00022517"/>
    </source>
</evidence>
<dbReference type="Pfam" id="PF03193">
    <property type="entry name" value="RsgA_GTPase"/>
    <property type="match status" value="1"/>
</dbReference>
<evidence type="ECO:0000256" key="6">
    <source>
        <dbReference type="ARBA" id="ARBA00022801"/>
    </source>
</evidence>
<evidence type="ECO:0000256" key="1">
    <source>
        <dbReference type="ARBA" id="ARBA00022490"/>
    </source>
</evidence>
<feature type="binding site" evidence="10">
    <location>
        <begin position="204"/>
        <end position="212"/>
    </location>
    <ligand>
        <name>GTP</name>
        <dbReference type="ChEBI" id="CHEBI:37565"/>
    </ligand>
</feature>
<evidence type="ECO:0000256" key="10">
    <source>
        <dbReference type="HAMAP-Rule" id="MF_01820"/>
    </source>
</evidence>
<dbReference type="SUPFAM" id="SSF52540">
    <property type="entry name" value="P-loop containing nucleoside triphosphate hydrolases"/>
    <property type="match status" value="1"/>
</dbReference>
<dbReference type="EMBL" id="QWVT01000028">
    <property type="protein sequence ID" value="RID83355.1"/>
    <property type="molecule type" value="Genomic_DNA"/>
</dbReference>
<keyword evidence="5 10" id="KW-0547">Nucleotide-binding</keyword>
<dbReference type="PANTHER" id="PTHR32120">
    <property type="entry name" value="SMALL RIBOSOMAL SUBUNIT BIOGENESIS GTPASE RSGA"/>
    <property type="match status" value="1"/>
</dbReference>
<evidence type="ECO:0000259" key="12">
    <source>
        <dbReference type="PROSITE" id="PS51721"/>
    </source>
</evidence>
<keyword evidence="4 10" id="KW-0699">rRNA-binding</keyword>
<evidence type="ECO:0000256" key="9">
    <source>
        <dbReference type="ARBA" id="ARBA00023134"/>
    </source>
</evidence>
<dbReference type="EC" id="3.6.1.-" evidence="10"/>
<dbReference type="AlphaFoldDB" id="A0A398B0L9"/>
<keyword evidence="2 10" id="KW-0690">Ribosome biogenesis</keyword>